<organism evidence="1 2">
    <name type="scientific">Schleiferia thermophila</name>
    <dbReference type="NCBI Taxonomy" id="884107"/>
    <lineage>
        <taxon>Bacteria</taxon>
        <taxon>Pseudomonadati</taxon>
        <taxon>Bacteroidota</taxon>
        <taxon>Flavobacteriia</taxon>
        <taxon>Flavobacteriales</taxon>
        <taxon>Schleiferiaceae</taxon>
        <taxon>Schleiferia</taxon>
    </lineage>
</organism>
<comment type="caution">
    <text evidence="1">The sequence shown here is derived from an EMBL/GenBank/DDBJ whole genome shotgun (WGS) entry which is preliminary data.</text>
</comment>
<dbReference type="AlphaFoldDB" id="A0A369A6S5"/>
<dbReference type="PROSITE" id="PS51257">
    <property type="entry name" value="PROKAR_LIPOPROTEIN"/>
    <property type="match status" value="1"/>
</dbReference>
<protein>
    <recommendedName>
        <fullName evidence="3">Lipoprotein</fullName>
    </recommendedName>
</protein>
<keyword evidence="2" id="KW-1185">Reference proteome</keyword>
<accession>A0A369A6S5</accession>
<evidence type="ECO:0008006" key="3">
    <source>
        <dbReference type="Google" id="ProtNLM"/>
    </source>
</evidence>
<dbReference type="RefSeq" id="WP_125039382.1">
    <property type="nucleotide sequence ID" value="NZ_BHZF01000001.1"/>
</dbReference>
<reference evidence="1 2" key="1">
    <citation type="submission" date="2018-07" db="EMBL/GenBank/DDBJ databases">
        <title>Genomic Encyclopedia of Type Strains, Phase IV (KMG-IV): sequencing the most valuable type-strain genomes for metagenomic binning, comparative biology and taxonomic classification.</title>
        <authorList>
            <person name="Goeker M."/>
        </authorList>
    </citation>
    <scope>NUCLEOTIDE SEQUENCE [LARGE SCALE GENOMIC DNA]</scope>
    <source>
        <strain evidence="1 2">DSM 21410</strain>
    </source>
</reference>
<dbReference type="EMBL" id="QPJS01000001">
    <property type="protein sequence ID" value="RCX04865.1"/>
    <property type="molecule type" value="Genomic_DNA"/>
</dbReference>
<gene>
    <name evidence="1" type="ORF">DES35_101135</name>
</gene>
<name>A0A369A6S5_9FLAO</name>
<evidence type="ECO:0000313" key="2">
    <source>
        <dbReference type="Proteomes" id="UP000253517"/>
    </source>
</evidence>
<sequence length="534" mass="62670">MMKLKLSILIYGRLLCLPFFMILFSCDVGKDTYLQEYNFSVYDSIIIKLNSPEKLIIVQTHTKGDTLVISAADHKEKKLYLFYVLNDSLLDTKNIFLNFLKDDEFPYVMYTYSDYFDAYIVYRDQKDVDYNWNKVFYIVTQDQIKEVNIDCPRLFRKEINDSSKVIFIPTPFEICVFGNTFYGYPIPFNGFKHNPELLSKYNIPHILAINLENGECIDIHNVLPEARFDTLISALNMHFYLTRDERKNRLLLNQRNSFKITGYDLNDKKVKNLTNFDLNIEYFRDHINDYNLVIFDPTPIKKNTTTSYVRQLRIFPKRNISTEAFRTFLLKNNYYLLYDSNLQLDGVFKADQKIYTNIFESKGENFAIQQHDELLKIYKFRLTPTSHKILVRKLLNSIISSTQNIPEIQKFDLNSLNILNEQEIPKYLIIIPLKGCYGCAISALSDILKDNSLFSSENIKIMYSTESPIYITNSNLIDKLDSINKIKIQYSDLNAFLPEEISYVTVCKVLNGKVTQHEEVVSKEQVIEFLTINR</sequence>
<dbReference type="Proteomes" id="UP000253517">
    <property type="component" value="Unassembled WGS sequence"/>
</dbReference>
<proteinExistence type="predicted"/>
<evidence type="ECO:0000313" key="1">
    <source>
        <dbReference type="EMBL" id="RCX04865.1"/>
    </source>
</evidence>